<reference evidence="1" key="1">
    <citation type="submission" date="2022-01" db="EMBL/GenBank/DDBJ databases">
        <authorList>
            <person name="Lagorce A."/>
        </authorList>
    </citation>
    <scope>NUCLEOTIDE SEQUENCE</scope>
    <source>
        <strain evidence="1">Th15_F1_D04</strain>
    </source>
</reference>
<dbReference type="EMBL" id="CAKMTQ010000014">
    <property type="protein sequence ID" value="CAH1528329.1"/>
    <property type="molecule type" value="Genomic_DNA"/>
</dbReference>
<protein>
    <submittedName>
        <fullName evidence="1">Uncharacterized protein</fullName>
    </submittedName>
</protein>
<organism evidence="1 2">
    <name type="scientific">Vibrio owensii</name>
    <dbReference type="NCBI Taxonomy" id="696485"/>
    <lineage>
        <taxon>Bacteria</taxon>
        <taxon>Pseudomonadati</taxon>
        <taxon>Pseudomonadota</taxon>
        <taxon>Gammaproteobacteria</taxon>
        <taxon>Vibrionales</taxon>
        <taxon>Vibrionaceae</taxon>
        <taxon>Vibrio</taxon>
    </lineage>
</organism>
<gene>
    <name evidence="1" type="ORF">THF1D04_210025</name>
</gene>
<sequence length="39" mass="4377">MKTFQLGESNLISVTLCHLEYSGLYPSSKLGRLDIVSLY</sequence>
<accession>A0AAU9Q4K7</accession>
<evidence type="ECO:0000313" key="2">
    <source>
        <dbReference type="Proteomes" id="UP001295420"/>
    </source>
</evidence>
<evidence type="ECO:0000313" key="1">
    <source>
        <dbReference type="EMBL" id="CAH1528329.1"/>
    </source>
</evidence>
<name>A0AAU9Q4K7_9VIBR</name>
<dbReference type="Proteomes" id="UP001295420">
    <property type="component" value="Unassembled WGS sequence"/>
</dbReference>
<proteinExistence type="predicted"/>
<dbReference type="AlphaFoldDB" id="A0AAU9Q4K7"/>
<comment type="caution">
    <text evidence="1">The sequence shown here is derived from an EMBL/GenBank/DDBJ whole genome shotgun (WGS) entry which is preliminary data.</text>
</comment>